<organism evidence="3 4">
    <name type="scientific">Aspergillus sclerotiicarbonarius (strain CBS 121057 / IBT 28362)</name>
    <dbReference type="NCBI Taxonomy" id="1448318"/>
    <lineage>
        <taxon>Eukaryota</taxon>
        <taxon>Fungi</taxon>
        <taxon>Dikarya</taxon>
        <taxon>Ascomycota</taxon>
        <taxon>Pezizomycotina</taxon>
        <taxon>Eurotiomycetes</taxon>
        <taxon>Eurotiomycetidae</taxon>
        <taxon>Eurotiales</taxon>
        <taxon>Aspergillaceae</taxon>
        <taxon>Aspergillus</taxon>
        <taxon>Aspergillus subgen. Circumdati</taxon>
    </lineage>
</organism>
<name>A0A319EL65_ASPSB</name>
<dbReference type="PANTHER" id="PTHR10039">
    <property type="entry name" value="AMELOGENIN"/>
    <property type="match status" value="1"/>
</dbReference>
<proteinExistence type="predicted"/>
<dbReference type="EMBL" id="KZ826413">
    <property type="protein sequence ID" value="PYI01539.1"/>
    <property type="molecule type" value="Genomic_DNA"/>
</dbReference>
<dbReference type="Pfam" id="PF24883">
    <property type="entry name" value="NPHP3_N"/>
    <property type="match status" value="1"/>
</dbReference>
<feature type="domain" description="Nephrocystin 3-like N-terminal" evidence="2">
    <location>
        <begin position="106"/>
        <end position="280"/>
    </location>
</feature>
<dbReference type="InterPro" id="IPR056884">
    <property type="entry name" value="NPHP3-like_N"/>
</dbReference>
<reference evidence="3 4" key="1">
    <citation type="submission" date="2018-02" db="EMBL/GenBank/DDBJ databases">
        <title>The genomes of Aspergillus section Nigri reveals drivers in fungal speciation.</title>
        <authorList>
            <consortium name="DOE Joint Genome Institute"/>
            <person name="Vesth T.C."/>
            <person name="Nybo J."/>
            <person name="Theobald S."/>
            <person name="Brandl J."/>
            <person name="Frisvad J.C."/>
            <person name="Nielsen K.F."/>
            <person name="Lyhne E.K."/>
            <person name="Kogle M.E."/>
            <person name="Kuo A."/>
            <person name="Riley R."/>
            <person name="Clum A."/>
            <person name="Nolan M."/>
            <person name="Lipzen A."/>
            <person name="Salamov A."/>
            <person name="Henrissat B."/>
            <person name="Wiebenga A."/>
            <person name="De vries R.P."/>
            <person name="Grigoriev I.V."/>
            <person name="Mortensen U.H."/>
            <person name="Andersen M.R."/>
            <person name="Baker S.E."/>
        </authorList>
    </citation>
    <scope>NUCLEOTIDE SEQUENCE [LARGE SCALE GENOMIC DNA]</scope>
    <source>
        <strain evidence="3 4">CBS 121057</strain>
    </source>
</reference>
<dbReference type="Gene3D" id="3.40.50.300">
    <property type="entry name" value="P-loop containing nucleotide triphosphate hydrolases"/>
    <property type="match status" value="1"/>
</dbReference>
<evidence type="ECO:0000259" key="2">
    <source>
        <dbReference type="Pfam" id="PF24883"/>
    </source>
</evidence>
<evidence type="ECO:0000313" key="3">
    <source>
        <dbReference type="EMBL" id="PYI01539.1"/>
    </source>
</evidence>
<gene>
    <name evidence="3" type="ORF">BO78DRAFT_423435</name>
</gene>
<dbReference type="InterPro" id="IPR027417">
    <property type="entry name" value="P-loop_NTPase"/>
</dbReference>
<dbReference type="STRING" id="1448318.A0A319EL65"/>
<dbReference type="AlphaFoldDB" id="A0A319EL65"/>
<evidence type="ECO:0000313" key="4">
    <source>
        <dbReference type="Proteomes" id="UP000248423"/>
    </source>
</evidence>
<sequence>MSHWYSSRQDNEGLPDELDGSKNLDLELLRELTKATQHNEEFVNRIEARVNRLNASAILHKRSCKRYDEAMKRDALLENLASGFGERNGKSDLIDYISSVSQRAPNTCEWFFQDKRFTNWRDDPASSPILWVSGGSACGKSVLLRTLIEEERLSMRPGPIEVCYFFFKAEGYGRRGANNALCALTYQMLRGDYTGKLIEKALHMGDSFYPYGMPIMWKLFEALVTTEYEGDFICVLDAFDECDADSSKELIQLLTSFYASSPSGSESKPSSRLRFLITSREYGRTESLLRGKSIVENIRLDDDEFSDGINHDTELVIDYYVDHMRPNLRSTEREAISQRMKSMKTRAILSAAYEDILCRKWESRIIAFVFQIMLAAARPLSLDEMRVALLIAERRDSRWAPVESHDDFESFLPKDYIESAVKDWCNLFVCVRGKRLFFIHETARDFLLSPQRGGAWQGRFNIADAHSMLSSACIEYLLLPKVSAEHASVAEAYPFFDYADTYWSLHYGMQGKAALESENQVKRLRDVSDGHIGAINRSHTMKKIETANILLDHDADA</sequence>
<dbReference type="OrthoDB" id="163438at2759"/>
<dbReference type="Proteomes" id="UP000248423">
    <property type="component" value="Unassembled WGS sequence"/>
</dbReference>
<accession>A0A319EL65</accession>
<protein>
    <recommendedName>
        <fullName evidence="2">Nephrocystin 3-like N-terminal domain-containing protein</fullName>
    </recommendedName>
</protein>
<dbReference type="VEuPathDB" id="FungiDB:BO78DRAFT_423435"/>
<evidence type="ECO:0000256" key="1">
    <source>
        <dbReference type="ARBA" id="ARBA00022737"/>
    </source>
</evidence>
<keyword evidence="4" id="KW-1185">Reference proteome</keyword>
<keyword evidence="1" id="KW-0677">Repeat</keyword>